<organism evidence="1 2">
    <name type="scientific">Halorubrum laminariae</name>
    <dbReference type="NCBI Taxonomy" id="1433523"/>
    <lineage>
        <taxon>Archaea</taxon>
        <taxon>Methanobacteriati</taxon>
        <taxon>Methanobacteriota</taxon>
        <taxon>Stenosarchaea group</taxon>
        <taxon>Halobacteria</taxon>
        <taxon>Halobacteriales</taxon>
        <taxon>Haloferacaceae</taxon>
        <taxon>Halorubrum</taxon>
    </lineage>
</organism>
<dbReference type="EMBL" id="JBHUDB010000007">
    <property type="protein sequence ID" value="MFD1571016.1"/>
    <property type="molecule type" value="Genomic_DNA"/>
</dbReference>
<comment type="caution">
    <text evidence="1">The sequence shown here is derived from an EMBL/GenBank/DDBJ whole genome shotgun (WGS) entry which is preliminary data.</text>
</comment>
<evidence type="ECO:0000313" key="2">
    <source>
        <dbReference type="Proteomes" id="UP001597185"/>
    </source>
</evidence>
<dbReference type="Gene3D" id="3.30.9.10">
    <property type="entry name" value="D-Amino Acid Oxidase, subunit A, domain 2"/>
    <property type="match status" value="1"/>
</dbReference>
<evidence type="ECO:0000313" key="1">
    <source>
        <dbReference type="EMBL" id="MFD1571016.1"/>
    </source>
</evidence>
<protein>
    <submittedName>
        <fullName evidence="1">Uncharacterized protein</fullName>
    </submittedName>
</protein>
<accession>A0ABD6C2K7</accession>
<gene>
    <name evidence="1" type="ORF">ACFR9T_10520</name>
</gene>
<dbReference type="RefSeq" id="WP_256419473.1">
    <property type="nucleotide sequence ID" value="NZ_JANHDL010000022.1"/>
</dbReference>
<dbReference type="Proteomes" id="UP001597185">
    <property type="component" value="Unassembled WGS sequence"/>
</dbReference>
<dbReference type="AlphaFoldDB" id="A0ABD6C2K7"/>
<dbReference type="Gene3D" id="3.50.50.60">
    <property type="entry name" value="FAD/NAD(P)-binding domain"/>
    <property type="match status" value="1"/>
</dbReference>
<keyword evidence="2" id="KW-1185">Reference proteome</keyword>
<proteinExistence type="predicted"/>
<reference evidence="1 2" key="1">
    <citation type="journal article" date="2019" name="Int. J. Syst. Evol. Microbiol.">
        <title>The Global Catalogue of Microorganisms (GCM) 10K type strain sequencing project: providing services to taxonomists for standard genome sequencing and annotation.</title>
        <authorList>
            <consortium name="The Broad Institute Genomics Platform"/>
            <consortium name="The Broad Institute Genome Sequencing Center for Infectious Disease"/>
            <person name="Wu L."/>
            <person name="Ma J."/>
        </authorList>
    </citation>
    <scope>NUCLEOTIDE SEQUENCE [LARGE SCALE GENOMIC DNA]</scope>
    <source>
        <strain evidence="1 2">CGMCC 1.12689</strain>
    </source>
</reference>
<dbReference type="InterPro" id="IPR036188">
    <property type="entry name" value="FAD/NAD-bd_sf"/>
</dbReference>
<sequence>MLTGEEVNERFPGYELPKDYCAVYQEDGGFVVPEQAITGHVTAAQARGAEIHAREYVKDWKRQLMVAFAFEPLRESMSLTRLYSQQELGITSLLQNWKCSPSRSGRC</sequence>
<name>A0ABD6C2K7_9EURY</name>